<proteinExistence type="predicted"/>
<protein>
    <submittedName>
        <fullName evidence="1">Uncharacterized protein</fullName>
    </submittedName>
</protein>
<accession>A4CGR4</accession>
<dbReference type="Gene3D" id="1.10.3680.10">
    <property type="entry name" value="TerB-like"/>
    <property type="match status" value="1"/>
</dbReference>
<dbReference type="SUPFAM" id="SSF158682">
    <property type="entry name" value="TerB-like"/>
    <property type="match status" value="1"/>
</dbReference>
<evidence type="ECO:0000313" key="1">
    <source>
        <dbReference type="EMBL" id="EAR16122.1"/>
    </source>
</evidence>
<name>A4CGR4_ROBBH</name>
<dbReference type="HOGENOM" id="CLU_2261704_0_0_10"/>
<dbReference type="EMBL" id="CP001712">
    <property type="protein sequence ID" value="EAR16122.1"/>
    <property type="molecule type" value="Genomic_DNA"/>
</dbReference>
<dbReference type="STRING" id="313596.RB2501_04470"/>
<reference evidence="1 2" key="1">
    <citation type="journal article" date="2009" name="J. Bacteriol.">
        <title>Complete genome sequence of Robiginitalea biformata HTCC2501.</title>
        <authorList>
            <person name="Oh H.M."/>
            <person name="Giovannoni S.J."/>
            <person name="Lee K."/>
            <person name="Ferriera S."/>
            <person name="Johnson J."/>
            <person name="Cho J.C."/>
        </authorList>
    </citation>
    <scope>NUCLEOTIDE SEQUENCE [LARGE SCALE GENOMIC DNA]</scope>
    <source>
        <strain evidence="2">ATCC BAA-864 / HTCC2501 / KCTC 12146</strain>
    </source>
</reference>
<dbReference type="Proteomes" id="UP000009049">
    <property type="component" value="Chromosome"/>
</dbReference>
<dbReference type="eggNOG" id="COG4103">
    <property type="taxonomic scope" value="Bacteria"/>
</dbReference>
<keyword evidence="2" id="KW-1185">Reference proteome</keyword>
<evidence type="ECO:0000313" key="2">
    <source>
        <dbReference type="Proteomes" id="UP000009049"/>
    </source>
</evidence>
<dbReference type="AlphaFoldDB" id="A4CGR4"/>
<gene>
    <name evidence="1" type="ordered locus">RB2501_04470</name>
</gene>
<dbReference type="InterPro" id="IPR029024">
    <property type="entry name" value="TerB-like"/>
</dbReference>
<organism evidence="1 2">
    <name type="scientific">Robiginitalea biformata (strain ATCC BAA-864 / DSM 15991 / KCTC 12146 / HTCC2501)</name>
    <dbReference type="NCBI Taxonomy" id="313596"/>
    <lineage>
        <taxon>Bacteria</taxon>
        <taxon>Pseudomonadati</taxon>
        <taxon>Bacteroidota</taxon>
        <taxon>Flavobacteriia</taxon>
        <taxon>Flavobacteriales</taxon>
        <taxon>Flavobacteriaceae</taxon>
        <taxon>Robiginitalea</taxon>
    </lineage>
</organism>
<dbReference type="KEGG" id="rbi:RB2501_04470"/>
<sequence>MEKLAVLKTIDEVIQMDEEIKDGEIDFMNRLSDTLDVGPDLILEARNTEPAEALAVLRAMPDEQKQLLARLLNEAANSDGEVDEREIQFIYRVLTAAGIQLRN</sequence>